<accession>A0ACC1MD49</accession>
<sequence length="75" mass="8476">MQHARLFSPRHLRPLVARSLRHRILRRFTVLALESSADDTCAAVVTSDRKILSNVVINQQSLSVPLSALVLARFR</sequence>
<comment type="caution">
    <text evidence="1">The sequence shown here is derived from an EMBL/GenBank/DDBJ whole genome shotgun (WGS) entry which is preliminary data.</text>
</comment>
<dbReference type="EMBL" id="JANSHE010007272">
    <property type="protein sequence ID" value="KAJ2963055.1"/>
    <property type="molecule type" value="Genomic_DNA"/>
</dbReference>
<name>A0ACC1MD49_9APHY</name>
<gene>
    <name evidence="1" type="ORF">NUW54_g14301</name>
</gene>
<organism evidence="1 2">
    <name type="scientific">Trametes sanguinea</name>
    <dbReference type="NCBI Taxonomy" id="158606"/>
    <lineage>
        <taxon>Eukaryota</taxon>
        <taxon>Fungi</taxon>
        <taxon>Dikarya</taxon>
        <taxon>Basidiomycota</taxon>
        <taxon>Agaricomycotina</taxon>
        <taxon>Agaricomycetes</taxon>
        <taxon>Polyporales</taxon>
        <taxon>Polyporaceae</taxon>
        <taxon>Trametes</taxon>
    </lineage>
</organism>
<dbReference type="Proteomes" id="UP001144978">
    <property type="component" value="Unassembled WGS sequence"/>
</dbReference>
<evidence type="ECO:0000313" key="1">
    <source>
        <dbReference type="EMBL" id="KAJ2963055.1"/>
    </source>
</evidence>
<protein>
    <submittedName>
        <fullName evidence="1">Uncharacterized protein</fullName>
    </submittedName>
</protein>
<keyword evidence="2" id="KW-1185">Reference proteome</keyword>
<reference evidence="1" key="1">
    <citation type="submission" date="2022-08" db="EMBL/GenBank/DDBJ databases">
        <title>Genome Sequence of Pycnoporus sanguineus.</title>
        <authorList>
            <person name="Buettner E."/>
        </authorList>
    </citation>
    <scope>NUCLEOTIDE SEQUENCE</scope>
    <source>
        <strain evidence="1">CG-C14</strain>
    </source>
</reference>
<proteinExistence type="predicted"/>
<evidence type="ECO:0000313" key="2">
    <source>
        <dbReference type="Proteomes" id="UP001144978"/>
    </source>
</evidence>